<protein>
    <recommendedName>
        <fullName evidence="5">Flagellar biosynthetic protein FliO</fullName>
    </recommendedName>
</protein>
<feature type="signal peptide" evidence="2">
    <location>
        <begin position="1"/>
        <end position="20"/>
    </location>
</feature>
<dbReference type="RefSeq" id="WP_382343766.1">
    <property type="nucleotide sequence ID" value="NZ_JBHSAB010000024.1"/>
</dbReference>
<organism evidence="3 4">
    <name type="scientific">Legionella dresdenensis</name>
    <dbReference type="NCBI Taxonomy" id="450200"/>
    <lineage>
        <taxon>Bacteria</taxon>
        <taxon>Pseudomonadati</taxon>
        <taxon>Pseudomonadota</taxon>
        <taxon>Gammaproteobacteria</taxon>
        <taxon>Legionellales</taxon>
        <taxon>Legionellaceae</taxon>
        <taxon>Legionella</taxon>
    </lineage>
</organism>
<evidence type="ECO:0000256" key="2">
    <source>
        <dbReference type="SAM" id="SignalP"/>
    </source>
</evidence>
<keyword evidence="1" id="KW-0472">Membrane</keyword>
<evidence type="ECO:0000313" key="4">
    <source>
        <dbReference type="Proteomes" id="UP001595758"/>
    </source>
</evidence>
<comment type="caution">
    <text evidence="3">The sequence shown here is derived from an EMBL/GenBank/DDBJ whole genome shotgun (WGS) entry which is preliminary data.</text>
</comment>
<keyword evidence="1" id="KW-0812">Transmembrane</keyword>
<sequence length="112" mass="12813">MNKIWWLIALFFIRLPTAFADGQAAAFKQPVTPKPMYLVTVLLLLVIALAFARKNKTFAISKSDCQLVEKKYLGNKTIVYIIEYQQQRFLLASTTQSLAIQPLSYEVCHETK</sequence>
<evidence type="ECO:0000313" key="3">
    <source>
        <dbReference type="EMBL" id="MFC3909494.1"/>
    </source>
</evidence>
<dbReference type="EMBL" id="JBHSAB010000024">
    <property type="protein sequence ID" value="MFC3909494.1"/>
    <property type="molecule type" value="Genomic_DNA"/>
</dbReference>
<keyword evidence="4" id="KW-1185">Reference proteome</keyword>
<proteinExistence type="predicted"/>
<dbReference type="Proteomes" id="UP001595758">
    <property type="component" value="Unassembled WGS sequence"/>
</dbReference>
<feature type="transmembrane region" description="Helical" evidence="1">
    <location>
        <begin position="36"/>
        <end position="52"/>
    </location>
</feature>
<evidence type="ECO:0000256" key="1">
    <source>
        <dbReference type="SAM" id="Phobius"/>
    </source>
</evidence>
<feature type="chain" id="PRO_5047028051" description="Flagellar biosynthetic protein FliO" evidence="2">
    <location>
        <begin position="21"/>
        <end position="112"/>
    </location>
</feature>
<keyword evidence="1" id="KW-1133">Transmembrane helix</keyword>
<reference evidence="4" key="1">
    <citation type="journal article" date="2019" name="Int. J. Syst. Evol. Microbiol.">
        <title>The Global Catalogue of Microorganisms (GCM) 10K type strain sequencing project: providing services to taxonomists for standard genome sequencing and annotation.</title>
        <authorList>
            <consortium name="The Broad Institute Genomics Platform"/>
            <consortium name="The Broad Institute Genome Sequencing Center for Infectious Disease"/>
            <person name="Wu L."/>
            <person name="Ma J."/>
        </authorList>
    </citation>
    <scope>NUCLEOTIDE SEQUENCE [LARGE SCALE GENOMIC DNA]</scope>
    <source>
        <strain evidence="4">CCUG 59858</strain>
    </source>
</reference>
<name>A0ABV8CH22_9GAMM</name>
<accession>A0ABV8CH22</accession>
<evidence type="ECO:0008006" key="5">
    <source>
        <dbReference type="Google" id="ProtNLM"/>
    </source>
</evidence>
<gene>
    <name evidence="3" type="ORF">ACFORL_10480</name>
</gene>
<keyword evidence="2" id="KW-0732">Signal</keyword>